<accession>A0A9N9WC98</accession>
<dbReference type="Proteomes" id="UP001153714">
    <property type="component" value="Chromosome 17"/>
</dbReference>
<dbReference type="OrthoDB" id="7457615at2759"/>
<reference evidence="3" key="1">
    <citation type="submission" date="2021-12" db="EMBL/GenBank/DDBJ databases">
        <authorList>
            <person name="King R."/>
        </authorList>
    </citation>
    <scope>NUCLEOTIDE SEQUENCE</scope>
</reference>
<evidence type="ECO:0000313" key="4">
    <source>
        <dbReference type="Proteomes" id="UP001153714"/>
    </source>
</evidence>
<organism evidence="3 4">
    <name type="scientific">Diatraea saccharalis</name>
    <name type="common">sugarcane borer</name>
    <dbReference type="NCBI Taxonomy" id="40085"/>
    <lineage>
        <taxon>Eukaryota</taxon>
        <taxon>Metazoa</taxon>
        <taxon>Ecdysozoa</taxon>
        <taxon>Arthropoda</taxon>
        <taxon>Hexapoda</taxon>
        <taxon>Insecta</taxon>
        <taxon>Pterygota</taxon>
        <taxon>Neoptera</taxon>
        <taxon>Endopterygota</taxon>
        <taxon>Lepidoptera</taxon>
        <taxon>Glossata</taxon>
        <taxon>Ditrysia</taxon>
        <taxon>Pyraloidea</taxon>
        <taxon>Crambidae</taxon>
        <taxon>Crambinae</taxon>
        <taxon>Diatraea</taxon>
    </lineage>
</organism>
<evidence type="ECO:0000313" key="3">
    <source>
        <dbReference type="EMBL" id="CAG9787096.1"/>
    </source>
</evidence>
<proteinExistence type="predicted"/>
<dbReference type="SMART" id="SM00355">
    <property type="entry name" value="ZnF_C2H2"/>
    <property type="match status" value="2"/>
</dbReference>
<dbReference type="EMBL" id="OU893348">
    <property type="protein sequence ID" value="CAG9787096.1"/>
    <property type="molecule type" value="Genomic_DNA"/>
</dbReference>
<evidence type="ECO:0000259" key="2">
    <source>
        <dbReference type="PROSITE" id="PS00028"/>
    </source>
</evidence>
<feature type="domain" description="C2H2-type" evidence="2">
    <location>
        <begin position="34"/>
        <end position="57"/>
    </location>
</feature>
<dbReference type="InterPro" id="IPR013087">
    <property type="entry name" value="Znf_C2H2_type"/>
</dbReference>
<evidence type="ECO:0000256" key="1">
    <source>
        <dbReference type="SAM" id="MobiDB-lite"/>
    </source>
</evidence>
<name>A0A9N9WC98_9NEOP</name>
<sequence>MPKCFICQWTLSTAKDLCNHIKYIHRNHKDYYECIEQGCNRKYFLKNSFKKHLATCHPSNINLTTYTIETETNLNNENMANNRSTLTSGDISENPSTSQNLETNNSTLTSPPTDFSILLIKYSASLYANPLIPRNVVENVMTNTSNLFHNSVVVPFTNMISSCLSQGQISKECCDLFNQHCNSITDSFKQLDTEKKCFASYKTKGSLIFPEQYFIGQRLECNSANNTFNLVPVTASGQLIPLRLVLKKFFELEGVAKDTIQYHIALLNSSDSDIIQNIVQGSEWQKKVSTHQGQIVLPLAIYFDDFEVGNPLGSHAGIHKLGAAYVSILSLPPHYTSKLRNIFLALLFHSSDRSTFGNKMSFKPLISELNYLKHHGIQINVPRYSGKILFDVAVLLGDNLGIHTITGFSESFSSNFPCRVCKIHKSNLKHTVTDDYRLYRNMENYLEDVNINNVSVTGIKEPCIWHDVEGFSVLDNVGVDVMHDLLEGVCKYDLCLMLSAYIFELKLFTIQTLNDRISSFDYGPDRRNQPPCLLADHLLNNTIKMSASEMLCFVRYFGLLLDDLIPENDHLFELYVTLRKIIDIVTSTALHKNSCELLKSLVSEHNTIYLHFSKKNLTPKFHFLLHYHDMLRKFGPLVSIWSMRYEAKHRISKLCANVSSSRRNICKTLAIKHQLLLNYTFLNDDLYKLIETGVKKCICENKRQEIVEKLNIVAQFIHKCNWLIIKGTKYTSNMLLSLDVVNDYIPIFGLIENIYITDKNMVIFEVSSFETLYFDETLYCYVVTDKEEATLFVNYENLYSYIPNTLSISRDCKAKYVTVRSPL</sequence>
<dbReference type="PANTHER" id="PTHR31912:SF34">
    <property type="entry name" value="NOTOCHORD-RELATED PROTEIN"/>
    <property type="match status" value="1"/>
</dbReference>
<feature type="domain" description="C2H2-type" evidence="2">
    <location>
        <begin position="4"/>
        <end position="25"/>
    </location>
</feature>
<dbReference type="PANTHER" id="PTHR31912">
    <property type="entry name" value="IP13529P"/>
    <property type="match status" value="1"/>
</dbReference>
<protein>
    <recommendedName>
        <fullName evidence="2">C2H2-type domain-containing protein</fullName>
    </recommendedName>
</protein>
<feature type="compositionally biased region" description="Polar residues" evidence="1">
    <location>
        <begin position="83"/>
        <end position="108"/>
    </location>
</feature>
<feature type="region of interest" description="Disordered" evidence="1">
    <location>
        <begin position="76"/>
        <end position="108"/>
    </location>
</feature>
<reference evidence="3" key="2">
    <citation type="submission" date="2022-10" db="EMBL/GenBank/DDBJ databases">
        <authorList>
            <consortium name="ENA_rothamsted_submissions"/>
            <consortium name="culmorum"/>
            <person name="King R."/>
        </authorList>
    </citation>
    <scope>NUCLEOTIDE SEQUENCE</scope>
</reference>
<dbReference type="AlphaFoldDB" id="A0A9N9WC98"/>
<gene>
    <name evidence="3" type="ORF">DIATSA_LOCUS5002</name>
</gene>
<keyword evidence="4" id="KW-1185">Reference proteome</keyword>
<dbReference type="PROSITE" id="PS00028">
    <property type="entry name" value="ZINC_FINGER_C2H2_1"/>
    <property type="match status" value="2"/>
</dbReference>